<name>A0A6G0XVN8_9STRA</name>
<protein>
    <submittedName>
        <fullName evidence="1">Uncharacterized protein</fullName>
    </submittedName>
</protein>
<accession>A0A6G0XVN8</accession>
<sequence>MAATTTSFPCRDSNQRLRALSVETMPPQFNLRPRSLSHNQGQTSTYSRYRAFRKSTTNVRVESPSFVGDPAAQVKETKDGAEMTAREESPEQIKQVQWSRTLSPLKAHPTYIDTESYEDLIFKIANLTPDSSRSVLLQVSDFLSRAATYLGYTYDVFPSNLDCSKLTSADIVAWQQLARYPWECEAEFEHLRTDRSGKLMDVTIVPGATRSLLQRLFNKPKGPRRMQLDSVTVRRLRCVQEVANTCLSFGHFQFTLVDIAQLCFAEF</sequence>
<keyword evidence="2" id="KW-1185">Reference proteome</keyword>
<evidence type="ECO:0000313" key="1">
    <source>
        <dbReference type="EMBL" id="KAF0744751.1"/>
    </source>
</evidence>
<dbReference type="EMBL" id="VJMJ01000009">
    <property type="protein sequence ID" value="KAF0744751.1"/>
    <property type="molecule type" value="Genomic_DNA"/>
</dbReference>
<evidence type="ECO:0000313" key="2">
    <source>
        <dbReference type="Proteomes" id="UP000481153"/>
    </source>
</evidence>
<proteinExistence type="predicted"/>
<gene>
    <name evidence="1" type="ORF">Ae201684_001206</name>
</gene>
<dbReference type="Proteomes" id="UP000481153">
    <property type="component" value="Unassembled WGS sequence"/>
</dbReference>
<reference evidence="1 2" key="1">
    <citation type="submission" date="2019-07" db="EMBL/GenBank/DDBJ databases">
        <title>Genomics analysis of Aphanomyces spp. identifies a new class of oomycete effector associated with host adaptation.</title>
        <authorList>
            <person name="Gaulin E."/>
        </authorList>
    </citation>
    <scope>NUCLEOTIDE SEQUENCE [LARGE SCALE GENOMIC DNA]</scope>
    <source>
        <strain evidence="1 2">ATCC 201684</strain>
    </source>
</reference>
<dbReference type="AlphaFoldDB" id="A0A6G0XVN8"/>
<dbReference type="VEuPathDB" id="FungiDB:AeMF1_002218"/>
<comment type="caution">
    <text evidence="1">The sequence shown here is derived from an EMBL/GenBank/DDBJ whole genome shotgun (WGS) entry which is preliminary data.</text>
</comment>
<organism evidence="1 2">
    <name type="scientific">Aphanomyces euteiches</name>
    <dbReference type="NCBI Taxonomy" id="100861"/>
    <lineage>
        <taxon>Eukaryota</taxon>
        <taxon>Sar</taxon>
        <taxon>Stramenopiles</taxon>
        <taxon>Oomycota</taxon>
        <taxon>Saprolegniomycetes</taxon>
        <taxon>Saprolegniales</taxon>
        <taxon>Verrucalvaceae</taxon>
        <taxon>Aphanomyces</taxon>
    </lineage>
</organism>